<reference evidence="1 2" key="1">
    <citation type="submission" date="2016-02" db="EMBL/GenBank/DDBJ databases">
        <authorList>
            <person name="Wen L."/>
            <person name="He K."/>
            <person name="Yang H."/>
        </authorList>
    </citation>
    <scope>NUCLEOTIDE SEQUENCE [LARGE SCALE GENOMIC DNA]</scope>
    <source>
        <strain evidence="1 2">MJR8628A</strain>
    </source>
</reference>
<proteinExistence type="predicted"/>
<name>A0A135YN42_9FIRM</name>
<comment type="caution">
    <text evidence="1">The sequence shown here is derived from an EMBL/GenBank/DDBJ whole genome shotgun (WGS) entry which is preliminary data.</text>
</comment>
<dbReference type="AlphaFoldDB" id="A0A135YN42"/>
<gene>
    <name evidence="1" type="ORF">HMPREF3195_01574</name>
</gene>
<evidence type="ECO:0000313" key="1">
    <source>
        <dbReference type="EMBL" id="KXI10832.1"/>
    </source>
</evidence>
<protein>
    <submittedName>
        <fullName evidence="1">Uncharacterized protein</fullName>
    </submittedName>
</protein>
<evidence type="ECO:0000313" key="2">
    <source>
        <dbReference type="Proteomes" id="UP000070326"/>
    </source>
</evidence>
<accession>A0A135YN42</accession>
<sequence length="112" mass="11890">MMIPAFHGSASDASALDMKSRKDSGIAAIMLSPFTICRIKDPDNTPKNRDITTFFVMNASTMASSGGIIVIIPNLPAFAFAIESMSAAKAGAIVINKIAIVVMKTLKLLLFI</sequence>
<organism evidence="1 2">
    <name type="scientific">Peptostreptococcus anaerobius</name>
    <dbReference type="NCBI Taxonomy" id="1261"/>
    <lineage>
        <taxon>Bacteria</taxon>
        <taxon>Bacillati</taxon>
        <taxon>Bacillota</taxon>
        <taxon>Clostridia</taxon>
        <taxon>Peptostreptococcales</taxon>
        <taxon>Peptostreptococcaceae</taxon>
        <taxon>Peptostreptococcus</taxon>
    </lineage>
</organism>
<dbReference type="EMBL" id="LSQZ01000085">
    <property type="protein sequence ID" value="KXI10832.1"/>
    <property type="molecule type" value="Genomic_DNA"/>
</dbReference>
<dbReference type="Proteomes" id="UP000070326">
    <property type="component" value="Unassembled WGS sequence"/>
</dbReference>